<dbReference type="InterPro" id="IPR049507">
    <property type="entry name" value="SHLD2_OB1"/>
</dbReference>
<evidence type="ECO:0000313" key="3">
    <source>
        <dbReference type="EMBL" id="KDR85879.1"/>
    </source>
</evidence>
<dbReference type="Proteomes" id="UP000027222">
    <property type="component" value="Unassembled WGS sequence"/>
</dbReference>
<evidence type="ECO:0000256" key="1">
    <source>
        <dbReference type="SAM" id="MobiDB-lite"/>
    </source>
</evidence>
<feature type="region of interest" description="Disordered" evidence="1">
    <location>
        <begin position="90"/>
        <end position="112"/>
    </location>
</feature>
<dbReference type="InterPro" id="IPR012340">
    <property type="entry name" value="NA-bd_OB-fold"/>
</dbReference>
<sequence length="332" mass="36259">MYRVFLGAPSKAEIHEDPSCYSPTHGAQSPPSVVLPRATLEAASVRISLIYKDLIFNDGPDEDSFASEVNEEEDDALPVERSIFGEQTTLISWPPTHPEDNDSRDSFAGPSFLIDKSSKSNSGLQSEHDDTQAVESQLFETQGAESQSFGNYSDASSIARFSSFHFNLHTLTSLTQLSESKFQGSRKVNLLLAVLEIEGPDTIRIKKGADAGKQVSILKMILCDEQGTVCKLTAWREIAEEWGGSGKAIAAKRGDIVHIESVMAACDPTTSITLSASPYLNSLLVICYRTMPYAHEDGRLRPDLRLGISDPSVRKVAAVLLWFEQMAGLKSA</sequence>
<dbReference type="SUPFAM" id="SSF50249">
    <property type="entry name" value="Nucleic acid-binding proteins"/>
    <property type="match status" value="1"/>
</dbReference>
<name>A0A067U0Q6_GALM3</name>
<reference evidence="4" key="1">
    <citation type="journal article" date="2014" name="Proc. Natl. Acad. Sci. U.S.A.">
        <title>Extensive sampling of basidiomycete genomes demonstrates inadequacy of the white-rot/brown-rot paradigm for wood decay fungi.</title>
        <authorList>
            <person name="Riley R."/>
            <person name="Salamov A.A."/>
            <person name="Brown D.W."/>
            <person name="Nagy L.G."/>
            <person name="Floudas D."/>
            <person name="Held B.W."/>
            <person name="Levasseur A."/>
            <person name="Lombard V."/>
            <person name="Morin E."/>
            <person name="Otillar R."/>
            <person name="Lindquist E.A."/>
            <person name="Sun H."/>
            <person name="LaButti K.M."/>
            <person name="Schmutz J."/>
            <person name="Jabbour D."/>
            <person name="Luo H."/>
            <person name="Baker S.E."/>
            <person name="Pisabarro A.G."/>
            <person name="Walton J.D."/>
            <person name="Blanchette R.A."/>
            <person name="Henrissat B."/>
            <person name="Martin F."/>
            <person name="Cullen D."/>
            <person name="Hibbett D.S."/>
            <person name="Grigoriev I.V."/>
        </authorList>
    </citation>
    <scope>NUCLEOTIDE SEQUENCE [LARGE SCALE GENOMIC DNA]</scope>
    <source>
        <strain evidence="4">CBS 339.88</strain>
    </source>
</reference>
<keyword evidence="4" id="KW-1185">Reference proteome</keyword>
<gene>
    <name evidence="3" type="ORF">GALMADRAFT_51515</name>
</gene>
<dbReference type="Gene3D" id="2.40.50.140">
    <property type="entry name" value="Nucleic acid-binding proteins"/>
    <property type="match status" value="1"/>
</dbReference>
<protein>
    <recommendedName>
        <fullName evidence="2">Shieldin complex subunit 2 first OB fold domain-containing protein</fullName>
    </recommendedName>
</protein>
<dbReference type="STRING" id="685588.A0A067U0Q6"/>
<organism evidence="3 4">
    <name type="scientific">Galerina marginata (strain CBS 339.88)</name>
    <dbReference type="NCBI Taxonomy" id="685588"/>
    <lineage>
        <taxon>Eukaryota</taxon>
        <taxon>Fungi</taxon>
        <taxon>Dikarya</taxon>
        <taxon>Basidiomycota</taxon>
        <taxon>Agaricomycotina</taxon>
        <taxon>Agaricomycetes</taxon>
        <taxon>Agaricomycetidae</taxon>
        <taxon>Agaricales</taxon>
        <taxon>Agaricineae</taxon>
        <taxon>Strophariaceae</taxon>
        <taxon>Galerina</taxon>
    </lineage>
</organism>
<feature type="domain" description="Shieldin complex subunit 2 first OB fold" evidence="2">
    <location>
        <begin position="183"/>
        <end position="267"/>
    </location>
</feature>
<proteinExistence type="predicted"/>
<dbReference type="EMBL" id="KL142367">
    <property type="protein sequence ID" value="KDR85879.1"/>
    <property type="molecule type" value="Genomic_DNA"/>
</dbReference>
<accession>A0A067U0Q6</accession>
<dbReference type="AlphaFoldDB" id="A0A067U0Q6"/>
<dbReference type="HOGENOM" id="CLU_069053_0_0_1"/>
<evidence type="ECO:0000313" key="4">
    <source>
        <dbReference type="Proteomes" id="UP000027222"/>
    </source>
</evidence>
<evidence type="ECO:0000259" key="2">
    <source>
        <dbReference type="Pfam" id="PF21669"/>
    </source>
</evidence>
<dbReference type="OrthoDB" id="2570580at2759"/>
<dbReference type="Pfam" id="PF21669">
    <property type="entry name" value="SHLD2_OB1"/>
    <property type="match status" value="1"/>
</dbReference>